<evidence type="ECO:0000313" key="1">
    <source>
        <dbReference type="EMBL" id="MCR8631014.1"/>
    </source>
</evidence>
<protein>
    <recommendedName>
        <fullName evidence="3">BclA C-terminal domain-containing protein</fullName>
    </recommendedName>
</protein>
<accession>A0ABT1YCT6</accession>
<dbReference type="Proteomes" id="UP001300012">
    <property type="component" value="Unassembled WGS sequence"/>
</dbReference>
<keyword evidence="2" id="KW-1185">Reference proteome</keyword>
<sequence>MTNYSIFNHANAPLYTNMTNTYANPGVETLPEGNAAISSLLFTLTTGGVSVSSGQSLLLQAANPAGSGKTLYLSKVMGGTTAAATLLFYSGGTITGGTTPVPVNSNFGSSNASIITSKQNTGSLTGTPTTVITLPITAGMYLVALGGAFVIPAGQTFTATLGTGALTGSINIIWWEY</sequence>
<proteinExistence type="predicted"/>
<evidence type="ECO:0008006" key="3">
    <source>
        <dbReference type="Google" id="ProtNLM"/>
    </source>
</evidence>
<reference evidence="1 2" key="1">
    <citation type="submission" date="2022-08" db="EMBL/GenBank/DDBJ databases">
        <title>Paenibacillus endoradicis sp. nov., Paenibacillus radicibacter sp. nov and Paenibacillus pararadicis sp. nov., three cold-adapted plant growth-promoting bacteria isolated from root of Larix gmelinii in Great Khingan.</title>
        <authorList>
            <person name="Xue H."/>
        </authorList>
    </citation>
    <scope>NUCLEOTIDE SEQUENCE [LARGE SCALE GENOMIC DNA]</scope>
    <source>
        <strain evidence="1 2">N5-1-1-5</strain>
    </source>
</reference>
<evidence type="ECO:0000313" key="2">
    <source>
        <dbReference type="Proteomes" id="UP001300012"/>
    </source>
</evidence>
<comment type="caution">
    <text evidence="1">The sequence shown here is derived from an EMBL/GenBank/DDBJ whole genome shotgun (WGS) entry which is preliminary data.</text>
</comment>
<organism evidence="1 2">
    <name type="scientific">Paenibacillus radicis</name>
    <name type="common">ex Xue et al. 2023</name>
    <dbReference type="NCBI Taxonomy" id="2972489"/>
    <lineage>
        <taxon>Bacteria</taxon>
        <taxon>Bacillati</taxon>
        <taxon>Bacillota</taxon>
        <taxon>Bacilli</taxon>
        <taxon>Bacillales</taxon>
        <taxon>Paenibacillaceae</taxon>
        <taxon>Paenibacillus</taxon>
    </lineage>
</organism>
<gene>
    <name evidence="1" type="ORF">NV381_07345</name>
</gene>
<dbReference type="EMBL" id="JANQBD010000004">
    <property type="protein sequence ID" value="MCR8631014.1"/>
    <property type="molecule type" value="Genomic_DNA"/>
</dbReference>
<name>A0ABT1YCT6_9BACL</name>
<dbReference type="RefSeq" id="WP_258212616.1">
    <property type="nucleotide sequence ID" value="NZ_JANQBD010000004.1"/>
</dbReference>